<sequence length="787" mass="87057">MQKKVKMALACAAAAVLAGGLTFTAACGGGYYGADALEGNTEGTVVSNGGFAVEKGEYVYFVNGVETNDASNSYGDVVKGALMRISKDALTKGNYSSGAETVVPLVVYSGDYTGGIYIFGDYVYYSTPSTERNSDGELLNDRLEFKRTKLDGTETMRGYYFQSEEADIEYRFTEVDGTVYLMYVASETLYGEDSDCTNIHSVNTQTGVDTLLAYNVASYVFDSKDITSSYIYYTMGVDYLLGTSNETTLEYNQIYRVSADATADADKYDFSYLGEDYDPEKDPLYVNNGEFVFDGRGSLSPVTQFNYGYNAETGTAGGTPSTISGYEYSLISYEDGLLYYTRSYYSADTSADTTPILFYLTDEEVSGEGWNPVDDNPQRTENSYDGKALVLSAGSVDDYTFITDENNVPTGVVYSEGIDSGYALMSAQFDKDTSSITYGTVINAFPMTTTSGEITFLTFSKETVGVDNGAQKDYTFLYFSVSGEGNANSVHRIALGGNKEDYVEYPAYEQTEAMSNYSDVRILDLDASGGWYMPEVLAGHFFFASQTSDMMDYSYIMAFDLRDDGVTDAVNDTMSNDDIEAINDLYDSVMGDENSVVADTDDEDFENLPNALRYAFYTRDTECVDDFIAEWVAAGEDEEYLFSEESADMYRAFIAAEAPYERFNAYSRNINGEQVFATSRDYYYCVVGQMTTEDSEAYIEALKDDYIPEYPVTEKTWFESRTTGEKVGFIIGVCLGGIIVIGAAVLIPVLVIRKKRRALPVYEKARIKVDTTDDKNIDVYGDDEENK</sequence>
<reference evidence="3" key="2">
    <citation type="journal article" date="2021" name="PeerJ">
        <title>Extensive microbial diversity within the chicken gut microbiome revealed by metagenomics and culture.</title>
        <authorList>
            <person name="Gilroy R."/>
            <person name="Ravi A."/>
            <person name="Getino M."/>
            <person name="Pursley I."/>
            <person name="Horton D.L."/>
            <person name="Alikhan N.F."/>
            <person name="Baker D."/>
            <person name="Gharbi K."/>
            <person name="Hall N."/>
            <person name="Watson M."/>
            <person name="Adriaenssens E.M."/>
            <person name="Foster-Nyarko E."/>
            <person name="Jarju S."/>
            <person name="Secka A."/>
            <person name="Antonio M."/>
            <person name="Oren A."/>
            <person name="Chaudhuri R.R."/>
            <person name="La Ragione R."/>
            <person name="Hildebrand F."/>
            <person name="Pallen M.J."/>
        </authorList>
    </citation>
    <scope>NUCLEOTIDE SEQUENCE</scope>
    <source>
        <strain evidence="3">CHK195-12923</strain>
    </source>
</reference>
<feature type="transmembrane region" description="Helical" evidence="1">
    <location>
        <begin position="729"/>
        <end position="752"/>
    </location>
</feature>
<dbReference type="Proteomes" id="UP000824110">
    <property type="component" value="Unassembled WGS sequence"/>
</dbReference>
<keyword evidence="2" id="KW-0732">Signal</keyword>
<name>A0A9D1MKV0_9FIRM</name>
<gene>
    <name evidence="3" type="ORF">IAB69_05725</name>
</gene>
<dbReference type="PROSITE" id="PS51257">
    <property type="entry name" value="PROKAR_LIPOPROTEIN"/>
    <property type="match status" value="1"/>
</dbReference>
<dbReference type="EMBL" id="DVNE01000060">
    <property type="protein sequence ID" value="HIU62126.1"/>
    <property type="molecule type" value="Genomic_DNA"/>
</dbReference>
<proteinExistence type="predicted"/>
<keyword evidence="1" id="KW-0472">Membrane</keyword>
<evidence type="ECO:0000313" key="3">
    <source>
        <dbReference type="EMBL" id="HIU62126.1"/>
    </source>
</evidence>
<accession>A0A9D1MKV0</accession>
<keyword evidence="1" id="KW-1133">Transmembrane helix</keyword>
<feature type="chain" id="PRO_5038767295" evidence="2">
    <location>
        <begin position="26"/>
        <end position="787"/>
    </location>
</feature>
<feature type="signal peptide" evidence="2">
    <location>
        <begin position="1"/>
        <end position="25"/>
    </location>
</feature>
<keyword evidence="1" id="KW-0812">Transmembrane</keyword>
<protein>
    <submittedName>
        <fullName evidence="3">Uncharacterized protein</fullName>
    </submittedName>
</protein>
<evidence type="ECO:0000256" key="1">
    <source>
        <dbReference type="SAM" id="Phobius"/>
    </source>
</evidence>
<dbReference type="AlphaFoldDB" id="A0A9D1MKV0"/>
<evidence type="ECO:0000256" key="2">
    <source>
        <dbReference type="SAM" id="SignalP"/>
    </source>
</evidence>
<comment type="caution">
    <text evidence="3">The sequence shown here is derived from an EMBL/GenBank/DDBJ whole genome shotgun (WGS) entry which is preliminary data.</text>
</comment>
<evidence type="ECO:0000313" key="4">
    <source>
        <dbReference type="Proteomes" id="UP000824110"/>
    </source>
</evidence>
<reference evidence="3" key="1">
    <citation type="submission" date="2020-10" db="EMBL/GenBank/DDBJ databases">
        <authorList>
            <person name="Gilroy R."/>
        </authorList>
    </citation>
    <scope>NUCLEOTIDE SEQUENCE</scope>
    <source>
        <strain evidence="3">CHK195-12923</strain>
    </source>
</reference>
<organism evidence="3 4">
    <name type="scientific">Candidatus Coproplasma excrementigallinarum</name>
    <dbReference type="NCBI Taxonomy" id="2840747"/>
    <lineage>
        <taxon>Bacteria</taxon>
        <taxon>Bacillati</taxon>
        <taxon>Bacillota</taxon>
        <taxon>Clostridia</taxon>
        <taxon>Eubacteriales</taxon>
        <taxon>Candidatus Coproplasma</taxon>
    </lineage>
</organism>